<keyword evidence="2" id="KW-0479">Metal-binding</keyword>
<organism evidence="4 5">
    <name type="scientific">Magnetospirillum aberrantis SpK</name>
    <dbReference type="NCBI Taxonomy" id="908842"/>
    <lineage>
        <taxon>Bacteria</taxon>
        <taxon>Pseudomonadati</taxon>
        <taxon>Pseudomonadota</taxon>
        <taxon>Alphaproteobacteria</taxon>
        <taxon>Rhodospirillales</taxon>
        <taxon>Rhodospirillaceae</taxon>
        <taxon>Magnetospirillum</taxon>
    </lineage>
</organism>
<dbReference type="GO" id="GO:0046872">
    <property type="term" value="F:metal ion binding"/>
    <property type="evidence" value="ECO:0007669"/>
    <property type="project" value="UniProtKB-KW"/>
</dbReference>
<dbReference type="Proteomes" id="UP000480684">
    <property type="component" value="Unassembled WGS sequence"/>
</dbReference>
<name>A0A7C9UWT5_9PROT</name>
<dbReference type="Gene3D" id="1.20.120.50">
    <property type="entry name" value="Hemerythrin-like"/>
    <property type="match status" value="1"/>
</dbReference>
<keyword evidence="3" id="KW-0408">Iron</keyword>
<comment type="caution">
    <text evidence="4">The sequence shown here is derived from an EMBL/GenBank/DDBJ whole genome shotgun (WGS) entry which is preliminary data.</text>
</comment>
<dbReference type="AlphaFoldDB" id="A0A7C9UWT5"/>
<dbReference type="EMBL" id="JAAIYP010000037">
    <property type="protein sequence ID" value="NFV80610.1"/>
    <property type="molecule type" value="Genomic_DNA"/>
</dbReference>
<protein>
    <recommendedName>
        <fullName evidence="6">Hemerythrin family protein</fullName>
    </recommendedName>
</protein>
<dbReference type="RefSeq" id="WP_163679136.1">
    <property type="nucleotide sequence ID" value="NZ_JAAIYP010000037.1"/>
</dbReference>
<evidence type="ECO:0000313" key="4">
    <source>
        <dbReference type="EMBL" id="NFV80610.1"/>
    </source>
</evidence>
<dbReference type="InterPro" id="IPR035938">
    <property type="entry name" value="Hemerythrin-like_sf"/>
</dbReference>
<evidence type="ECO:0000256" key="1">
    <source>
        <dbReference type="ARBA" id="ARBA00010587"/>
    </source>
</evidence>
<keyword evidence="5" id="KW-1185">Reference proteome</keyword>
<evidence type="ECO:0008006" key="6">
    <source>
        <dbReference type="Google" id="ProtNLM"/>
    </source>
</evidence>
<comment type="similarity">
    <text evidence="1">Belongs to the hemerythrin family.</text>
</comment>
<dbReference type="SUPFAM" id="SSF47188">
    <property type="entry name" value="Hemerythrin-like"/>
    <property type="match status" value="1"/>
</dbReference>
<accession>A0A7C9UWT5</accession>
<sequence>MLISWNEHFTLGIDAIDNGHGLTIEAINQLNEVDTPEDNRRVAAFMLPLLRQQFAMQFEIESRLLASHPDDLRIQHEGEHRRMTEVLDYLAQSLAGGSDISAMLLLNLVCFLVSHLRGSDTDTYAARCAHPCAA</sequence>
<reference evidence="4 5" key="1">
    <citation type="submission" date="2020-02" db="EMBL/GenBank/DDBJ databases">
        <authorList>
            <person name="Dziuba M."/>
            <person name="Kuznetsov B."/>
            <person name="Mardanov A."/>
            <person name="Ravin N."/>
            <person name="Grouzdev D."/>
        </authorList>
    </citation>
    <scope>NUCLEOTIDE SEQUENCE [LARGE SCALE GENOMIC DNA]</scope>
    <source>
        <strain evidence="4 5">SpK</strain>
    </source>
</reference>
<proteinExistence type="inferred from homology"/>
<gene>
    <name evidence="4" type="ORF">G4223_10865</name>
</gene>
<evidence type="ECO:0000256" key="3">
    <source>
        <dbReference type="ARBA" id="ARBA00023004"/>
    </source>
</evidence>
<evidence type="ECO:0000313" key="5">
    <source>
        <dbReference type="Proteomes" id="UP000480684"/>
    </source>
</evidence>
<evidence type="ECO:0000256" key="2">
    <source>
        <dbReference type="ARBA" id="ARBA00022723"/>
    </source>
</evidence>